<gene>
    <name evidence="3" type="ORF">NITMOv2_1023</name>
</gene>
<proteinExistence type="predicted"/>
<dbReference type="AlphaFoldDB" id="A0A0K2G948"/>
<keyword evidence="2" id="KW-0732">Signal</keyword>
<keyword evidence="4" id="KW-1185">Reference proteome</keyword>
<feature type="signal peptide" evidence="2">
    <location>
        <begin position="1"/>
        <end position="26"/>
    </location>
</feature>
<feature type="chain" id="PRO_5005476814" description="DUF5667 domain-containing protein" evidence="2">
    <location>
        <begin position="27"/>
        <end position="298"/>
    </location>
</feature>
<name>A0A0K2G948_NITMO</name>
<sequence>MMHGRMKSGFVSVVLLSVLCRGPALAESLSVQDRDEINRLRVAQGHSAEAVEPLIEQVNRAGEKGIPPEPLANKVKEGLAKGVDPKRIEPVLRQLTSHFEAAQDLLREAGTRGAIEGNRQRAMETMAEALARGATVDEVRELARVAQDGKQKVTQDLLAAGAKSLAVMKEGKIPSKDGAALVSEGIRQGYRPSELLDLSREVKRRGAEFQEGRANLRTLREQISRGERGDRLFREDRGGTGGGDRGGRGDSGRDRLDRPDRSGHGDRPDRVERPERLDRPDRPERPERPDRSGSGRDR</sequence>
<evidence type="ECO:0000256" key="1">
    <source>
        <dbReference type="SAM" id="MobiDB-lite"/>
    </source>
</evidence>
<dbReference type="EMBL" id="CP011801">
    <property type="protein sequence ID" value="ALA57455.1"/>
    <property type="molecule type" value="Genomic_DNA"/>
</dbReference>
<dbReference type="KEGG" id="nmv:NITMOv2_1023"/>
<accession>A0A0K2G948</accession>
<dbReference type="PATRIC" id="fig|42253.5.peg.1006"/>
<protein>
    <recommendedName>
        <fullName evidence="5">DUF5667 domain-containing protein</fullName>
    </recommendedName>
</protein>
<evidence type="ECO:0000256" key="2">
    <source>
        <dbReference type="SAM" id="SignalP"/>
    </source>
</evidence>
<feature type="region of interest" description="Disordered" evidence="1">
    <location>
        <begin position="220"/>
        <end position="298"/>
    </location>
</feature>
<organism evidence="3 4">
    <name type="scientific">Nitrospira moscoviensis</name>
    <dbReference type="NCBI Taxonomy" id="42253"/>
    <lineage>
        <taxon>Bacteria</taxon>
        <taxon>Pseudomonadati</taxon>
        <taxon>Nitrospirota</taxon>
        <taxon>Nitrospiria</taxon>
        <taxon>Nitrospirales</taxon>
        <taxon>Nitrospiraceae</taxon>
        <taxon>Nitrospira</taxon>
    </lineage>
</organism>
<evidence type="ECO:0000313" key="3">
    <source>
        <dbReference type="EMBL" id="ALA57455.1"/>
    </source>
</evidence>
<evidence type="ECO:0008006" key="5">
    <source>
        <dbReference type="Google" id="ProtNLM"/>
    </source>
</evidence>
<evidence type="ECO:0000313" key="4">
    <source>
        <dbReference type="Proteomes" id="UP000069205"/>
    </source>
</evidence>
<feature type="compositionally biased region" description="Basic and acidic residues" evidence="1">
    <location>
        <begin position="245"/>
        <end position="298"/>
    </location>
</feature>
<feature type="compositionally biased region" description="Basic and acidic residues" evidence="1">
    <location>
        <begin position="220"/>
        <end position="238"/>
    </location>
</feature>
<dbReference type="STRING" id="42253.NITMOv2_1023"/>
<reference evidence="3 4" key="1">
    <citation type="journal article" date="2015" name="Proc. Natl. Acad. Sci. U.S.A.">
        <title>Expanded metabolic versatility of ubiquitous nitrite-oxidizing bacteria from the genus Nitrospira.</title>
        <authorList>
            <person name="Koch H."/>
            <person name="Lucker S."/>
            <person name="Albertsen M."/>
            <person name="Kitzinger K."/>
            <person name="Herbold C."/>
            <person name="Spieck E."/>
            <person name="Nielsen P.H."/>
            <person name="Wagner M."/>
            <person name="Daims H."/>
        </authorList>
    </citation>
    <scope>NUCLEOTIDE SEQUENCE [LARGE SCALE GENOMIC DNA]</scope>
    <source>
        <strain evidence="3 4">NSP M-1</strain>
    </source>
</reference>
<dbReference type="Proteomes" id="UP000069205">
    <property type="component" value="Chromosome"/>
</dbReference>